<feature type="transmembrane region" description="Helical" evidence="8">
    <location>
        <begin position="30"/>
        <end position="49"/>
    </location>
</feature>
<keyword evidence="7 8" id="KW-0472">Membrane</keyword>
<dbReference type="EMBL" id="BARV01015270">
    <property type="protein sequence ID" value="GAI28828.1"/>
    <property type="molecule type" value="Genomic_DNA"/>
</dbReference>
<feature type="transmembrane region" description="Helical" evidence="8">
    <location>
        <begin position="186"/>
        <end position="214"/>
    </location>
</feature>
<dbReference type="Pfam" id="PF13231">
    <property type="entry name" value="PMT_2"/>
    <property type="match status" value="1"/>
</dbReference>
<dbReference type="InterPro" id="IPR038731">
    <property type="entry name" value="RgtA/B/C-like"/>
</dbReference>
<dbReference type="PANTHER" id="PTHR33908">
    <property type="entry name" value="MANNOSYLTRANSFERASE YKCB-RELATED"/>
    <property type="match status" value="1"/>
</dbReference>
<dbReference type="GO" id="GO:0008610">
    <property type="term" value="P:lipid biosynthetic process"/>
    <property type="evidence" value="ECO:0007669"/>
    <property type="project" value="UniProtKB-ARBA"/>
</dbReference>
<evidence type="ECO:0000256" key="5">
    <source>
        <dbReference type="ARBA" id="ARBA00022692"/>
    </source>
</evidence>
<name>X1MC21_9ZZZZ</name>
<dbReference type="PANTHER" id="PTHR33908:SF11">
    <property type="entry name" value="MEMBRANE PROTEIN"/>
    <property type="match status" value="1"/>
</dbReference>
<protein>
    <recommendedName>
        <fullName evidence="9">Glycosyltransferase RgtA/B/C/D-like domain-containing protein</fullName>
    </recommendedName>
</protein>
<evidence type="ECO:0000256" key="8">
    <source>
        <dbReference type="SAM" id="Phobius"/>
    </source>
</evidence>
<sequence>MSINLEKSKSKNKLNVTKKIKETFQNKPNLVIFIILLITILYAIITRFLNLGRLAYWGDDGMTYISTISVLEHGYPLLPSGNIMFHNIASAYFKSIPILLFGDNEFAHRFLSALSGILIIPLVFLLIKKLTNKYIALVSAIILAINTWQIEFSREARYYSEFQFFYILTIYFFYKGFFEDKRIYKILAVIFIFITTQIVTIGMTLIFLFIPLLIYKGFKKFFKRDIVISLIISSAIVLGEIIH</sequence>
<feature type="transmembrane region" description="Helical" evidence="8">
    <location>
        <begin position="134"/>
        <end position="150"/>
    </location>
</feature>
<evidence type="ECO:0000256" key="6">
    <source>
        <dbReference type="ARBA" id="ARBA00022989"/>
    </source>
</evidence>
<evidence type="ECO:0000256" key="3">
    <source>
        <dbReference type="ARBA" id="ARBA00022676"/>
    </source>
</evidence>
<comment type="subcellular location">
    <subcellularLocation>
        <location evidence="1">Cell membrane</location>
        <topology evidence="1">Multi-pass membrane protein</topology>
    </subcellularLocation>
</comment>
<accession>X1MC21</accession>
<dbReference type="AlphaFoldDB" id="X1MC21"/>
<feature type="transmembrane region" description="Helical" evidence="8">
    <location>
        <begin position="106"/>
        <end position="127"/>
    </location>
</feature>
<proteinExistence type="predicted"/>
<dbReference type="InterPro" id="IPR050297">
    <property type="entry name" value="LipidA_mod_glycosyltrf_83"/>
</dbReference>
<evidence type="ECO:0000256" key="1">
    <source>
        <dbReference type="ARBA" id="ARBA00004651"/>
    </source>
</evidence>
<dbReference type="GO" id="GO:0016763">
    <property type="term" value="F:pentosyltransferase activity"/>
    <property type="evidence" value="ECO:0007669"/>
    <property type="project" value="TreeGrafter"/>
</dbReference>
<feature type="domain" description="Glycosyltransferase RgtA/B/C/D-like" evidence="9">
    <location>
        <begin position="89"/>
        <end position="219"/>
    </location>
</feature>
<feature type="non-terminal residue" evidence="10">
    <location>
        <position position="243"/>
    </location>
</feature>
<feature type="transmembrane region" description="Helical" evidence="8">
    <location>
        <begin position="226"/>
        <end position="242"/>
    </location>
</feature>
<dbReference type="GO" id="GO:0005886">
    <property type="term" value="C:plasma membrane"/>
    <property type="evidence" value="ECO:0007669"/>
    <property type="project" value="UniProtKB-SubCell"/>
</dbReference>
<keyword evidence="2" id="KW-1003">Cell membrane</keyword>
<keyword evidence="5 8" id="KW-0812">Transmembrane</keyword>
<reference evidence="10" key="1">
    <citation type="journal article" date="2014" name="Front. Microbiol.">
        <title>High frequency of phylogenetically diverse reductive dehalogenase-homologous genes in deep subseafloor sedimentary metagenomes.</title>
        <authorList>
            <person name="Kawai M."/>
            <person name="Futagami T."/>
            <person name="Toyoda A."/>
            <person name="Takaki Y."/>
            <person name="Nishi S."/>
            <person name="Hori S."/>
            <person name="Arai W."/>
            <person name="Tsubouchi T."/>
            <person name="Morono Y."/>
            <person name="Uchiyama I."/>
            <person name="Ito T."/>
            <person name="Fujiyama A."/>
            <person name="Inagaki F."/>
            <person name="Takami H."/>
        </authorList>
    </citation>
    <scope>NUCLEOTIDE SEQUENCE</scope>
    <source>
        <strain evidence="10">Expedition CK06-06</strain>
    </source>
</reference>
<evidence type="ECO:0000256" key="2">
    <source>
        <dbReference type="ARBA" id="ARBA00022475"/>
    </source>
</evidence>
<comment type="caution">
    <text evidence="10">The sequence shown here is derived from an EMBL/GenBank/DDBJ whole genome shotgun (WGS) entry which is preliminary data.</text>
</comment>
<evidence type="ECO:0000259" key="9">
    <source>
        <dbReference type="Pfam" id="PF13231"/>
    </source>
</evidence>
<organism evidence="10">
    <name type="scientific">marine sediment metagenome</name>
    <dbReference type="NCBI Taxonomy" id="412755"/>
    <lineage>
        <taxon>unclassified sequences</taxon>
        <taxon>metagenomes</taxon>
        <taxon>ecological metagenomes</taxon>
    </lineage>
</organism>
<keyword evidence="3" id="KW-0328">Glycosyltransferase</keyword>
<feature type="transmembrane region" description="Helical" evidence="8">
    <location>
        <begin position="156"/>
        <end position="174"/>
    </location>
</feature>
<evidence type="ECO:0000256" key="4">
    <source>
        <dbReference type="ARBA" id="ARBA00022679"/>
    </source>
</evidence>
<keyword evidence="4" id="KW-0808">Transferase</keyword>
<evidence type="ECO:0000313" key="10">
    <source>
        <dbReference type="EMBL" id="GAI28828.1"/>
    </source>
</evidence>
<keyword evidence="6 8" id="KW-1133">Transmembrane helix</keyword>
<evidence type="ECO:0000256" key="7">
    <source>
        <dbReference type="ARBA" id="ARBA00023136"/>
    </source>
</evidence>
<gene>
    <name evidence="10" type="ORF">S06H3_26419</name>
</gene>